<comment type="caution">
    <text evidence="4">The sequence shown here is derived from an EMBL/GenBank/DDBJ whole genome shotgun (WGS) entry which is preliminary data.</text>
</comment>
<reference evidence="4 5" key="1">
    <citation type="submission" date="2014-04" db="EMBL/GenBank/DDBJ databases">
        <title>Whole genome shotgun sequence of Geobacillus caldoxylosilyticus NBRC 107762.</title>
        <authorList>
            <person name="Hosoyama A."/>
            <person name="Hosoyama Y."/>
            <person name="Katano-Makiyama Y."/>
            <person name="Tsuchikane K."/>
            <person name="Ohji S."/>
            <person name="Ichikawa N."/>
            <person name="Yamazoe A."/>
            <person name="Fujita N."/>
        </authorList>
    </citation>
    <scope>NUCLEOTIDE SEQUENCE [LARGE SCALE GENOMIC DNA]</scope>
    <source>
        <strain evidence="4 5">NBRC 107762</strain>
    </source>
</reference>
<accession>A0A023DC82</accession>
<comment type="function">
    <text evidence="3">Catalyzes the formation of N(4)-acetylcytidine (ac(4)C) at the wobble position of elongator tRNA(Met), using acetate and ATP as substrates. First activates an acetate ion to form acetyladenylate (Ac-AMP) and then transfers the acetyl group to tRNA to form ac(4)C34.</text>
</comment>
<keyword evidence="5" id="KW-1185">Reference proteome</keyword>
<evidence type="ECO:0000256" key="1">
    <source>
        <dbReference type="ARBA" id="ARBA00022598"/>
    </source>
</evidence>
<dbReference type="PANTHER" id="PTHR37825">
    <property type="entry name" value="TRNA(MET) CYTIDINE ACETATE LIGASE"/>
    <property type="match status" value="1"/>
</dbReference>
<comment type="subcellular location">
    <subcellularLocation>
        <location evidence="3">Cytoplasm</location>
    </subcellularLocation>
</comment>
<dbReference type="Pfam" id="PF05636">
    <property type="entry name" value="HIGH_NTase1"/>
    <property type="match status" value="1"/>
</dbReference>
<keyword evidence="1 3" id="KW-0436">Ligase</keyword>
<dbReference type="NCBIfam" id="NF010191">
    <property type="entry name" value="PRK13670.1"/>
    <property type="match status" value="1"/>
</dbReference>
<evidence type="ECO:0000256" key="3">
    <source>
        <dbReference type="HAMAP-Rule" id="MF_01539"/>
    </source>
</evidence>
<dbReference type="EC" id="6.3.4.-" evidence="3"/>
<organism evidence="4 5">
    <name type="scientific">Parageobacillus caldoxylosilyticus NBRC 107762</name>
    <dbReference type="NCBI Taxonomy" id="1220594"/>
    <lineage>
        <taxon>Bacteria</taxon>
        <taxon>Bacillati</taxon>
        <taxon>Bacillota</taxon>
        <taxon>Bacilli</taxon>
        <taxon>Bacillales</taxon>
        <taxon>Anoxybacillaceae</taxon>
        <taxon>Saccharococcus</taxon>
    </lineage>
</organism>
<dbReference type="PANTHER" id="PTHR37825:SF1">
    <property type="entry name" value="TRNA(MET) CYTIDINE ACETATE LIGASE"/>
    <property type="match status" value="1"/>
</dbReference>
<sequence>MKAVGIIVEYNPFHNGHWYHLQETKKQTGADCVIAVMSGNFLQRGEPALVSKWARTKMALAAGVDIVIELPYAFAVQAAERFANGAVMLLYALHCAEICFGSENGDITAFLDAAKTFLKQKEEHDRYVQEALQKGLSYPQANAEAWKRFGLASLDLAKPNNMLGFAYVKSILQNQLPIVPRTIRRIASNYHDETFSHPSIASATSLRKTLQGSAGRLEMIAPYIPAATKQVLRQYTETYGTLHEWEVYFPFLKYRIMTAEEAELREIAGVEEGIEYRLKQAIATASTFSALIDKVKTKRYTWTRLQRTCTHILTNFTKEQQNQAEAPTYIRLLGMTENGRRYLQHVKKHLLLPLVTKVAKLKNDPIYRQEKKAASAYAAIFSEPLRTQVLKEEYATAPIQL</sequence>
<dbReference type="Gene3D" id="3.40.50.620">
    <property type="entry name" value="HUPs"/>
    <property type="match status" value="1"/>
</dbReference>
<keyword evidence="3" id="KW-0547">Nucleotide-binding</keyword>
<evidence type="ECO:0000256" key="2">
    <source>
        <dbReference type="ARBA" id="ARBA00022694"/>
    </source>
</evidence>
<dbReference type="InterPro" id="IPR008513">
    <property type="entry name" value="tRNA(Met)_cyd_acetate_ligase"/>
</dbReference>
<comment type="catalytic activity">
    <reaction evidence="3">
        <text>cytidine(34) in elongator tRNA(Met) + acetate + ATP = N(4)-acetylcytidine(34) in elongator tRNA(Met) + AMP + diphosphate</text>
        <dbReference type="Rhea" id="RHEA:58144"/>
        <dbReference type="Rhea" id="RHEA-COMP:10693"/>
        <dbReference type="Rhea" id="RHEA-COMP:10694"/>
        <dbReference type="ChEBI" id="CHEBI:30089"/>
        <dbReference type="ChEBI" id="CHEBI:30616"/>
        <dbReference type="ChEBI" id="CHEBI:33019"/>
        <dbReference type="ChEBI" id="CHEBI:74900"/>
        <dbReference type="ChEBI" id="CHEBI:82748"/>
        <dbReference type="ChEBI" id="CHEBI:456215"/>
    </reaction>
</comment>
<dbReference type="GO" id="GO:0016879">
    <property type="term" value="F:ligase activity, forming carbon-nitrogen bonds"/>
    <property type="evidence" value="ECO:0007669"/>
    <property type="project" value="UniProtKB-UniRule"/>
</dbReference>
<keyword evidence="2 3" id="KW-0819">tRNA processing</keyword>
<feature type="binding site" evidence="3">
    <location>
        <begin position="185"/>
        <end position="186"/>
    </location>
    <ligand>
        <name>ATP</name>
        <dbReference type="ChEBI" id="CHEBI:30616"/>
    </ligand>
</feature>
<keyword evidence="3" id="KW-0963">Cytoplasm</keyword>
<keyword evidence="3" id="KW-0694">RNA-binding</keyword>
<proteinExistence type="inferred from homology"/>
<dbReference type="AlphaFoldDB" id="A0A023DC82"/>
<dbReference type="RefSeq" id="WP_042407254.1">
    <property type="nucleotide sequence ID" value="NZ_BAWO01000007.1"/>
</dbReference>
<feature type="binding site" evidence="3">
    <location>
        <begin position="7"/>
        <end position="20"/>
    </location>
    <ligand>
        <name>ATP</name>
        <dbReference type="ChEBI" id="CHEBI:30616"/>
    </ligand>
</feature>
<protein>
    <recommendedName>
        <fullName evidence="3">tRNA(Met) cytidine acetate ligase</fullName>
        <ecNumber evidence="3">6.3.4.-</ecNumber>
    </recommendedName>
</protein>
<dbReference type="EMBL" id="BAWO01000007">
    <property type="protein sequence ID" value="GAJ38752.1"/>
    <property type="molecule type" value="Genomic_DNA"/>
</dbReference>
<dbReference type="GO" id="GO:0005524">
    <property type="term" value="F:ATP binding"/>
    <property type="evidence" value="ECO:0007669"/>
    <property type="project" value="UniProtKB-KW"/>
</dbReference>
<keyword evidence="3" id="KW-0820">tRNA-binding</keyword>
<dbReference type="GeneID" id="301191873"/>
<comment type="similarity">
    <text evidence="3">Belongs to the TmcAL family.</text>
</comment>
<evidence type="ECO:0000313" key="5">
    <source>
        <dbReference type="Proteomes" id="UP000023561"/>
    </source>
</evidence>
<feature type="binding site" evidence="3">
    <location>
        <position position="101"/>
    </location>
    <ligand>
        <name>ATP</name>
        <dbReference type="ChEBI" id="CHEBI:30616"/>
    </ligand>
</feature>
<dbReference type="OrthoDB" id="9769796at2"/>
<dbReference type="InterPro" id="IPR014729">
    <property type="entry name" value="Rossmann-like_a/b/a_fold"/>
</dbReference>
<dbReference type="GO" id="GO:0005737">
    <property type="term" value="C:cytoplasm"/>
    <property type="evidence" value="ECO:0007669"/>
    <property type="project" value="UniProtKB-SubCell"/>
</dbReference>
<feature type="binding site" evidence="3">
    <location>
        <position position="160"/>
    </location>
    <ligand>
        <name>ATP</name>
        <dbReference type="ChEBI" id="CHEBI:30616"/>
    </ligand>
</feature>
<dbReference type="Proteomes" id="UP000023561">
    <property type="component" value="Unassembled WGS sequence"/>
</dbReference>
<keyword evidence="3" id="KW-0067">ATP-binding</keyword>
<dbReference type="SUPFAM" id="SSF52374">
    <property type="entry name" value="Nucleotidylyl transferase"/>
    <property type="match status" value="1"/>
</dbReference>
<name>A0A023DC82_9BACL</name>
<dbReference type="GO" id="GO:0000049">
    <property type="term" value="F:tRNA binding"/>
    <property type="evidence" value="ECO:0007669"/>
    <property type="project" value="UniProtKB-KW"/>
</dbReference>
<evidence type="ECO:0000313" key="4">
    <source>
        <dbReference type="EMBL" id="GAJ38752.1"/>
    </source>
</evidence>
<gene>
    <name evidence="3" type="primary">tmcAL</name>
    <name evidence="4" type="ORF">GCA01S_007_00350</name>
</gene>
<dbReference type="GO" id="GO:0006400">
    <property type="term" value="P:tRNA modification"/>
    <property type="evidence" value="ECO:0007669"/>
    <property type="project" value="UniProtKB-UniRule"/>
</dbReference>
<dbReference type="HAMAP" id="MF_01539">
    <property type="entry name" value="TmcAL"/>
    <property type="match status" value="1"/>
</dbReference>